<evidence type="ECO:0000256" key="5">
    <source>
        <dbReference type="ARBA" id="ARBA00013189"/>
    </source>
</evidence>
<dbReference type="KEGG" id="bmeg:BG04_3328"/>
<protein>
    <recommendedName>
        <fullName evidence="6 11">UDP-glucose 4-epimerase</fullName>
        <ecNumber evidence="5 11">5.1.3.2</ecNumber>
    </recommendedName>
</protein>
<dbReference type="InterPro" id="IPR005886">
    <property type="entry name" value="UDP_G4E"/>
</dbReference>
<dbReference type="EMBL" id="CP009920">
    <property type="protein sequence ID" value="AJI20497.1"/>
    <property type="molecule type" value="Genomic_DNA"/>
</dbReference>
<dbReference type="Gene3D" id="3.90.25.10">
    <property type="entry name" value="UDP-galactose 4-epimerase, domain 1"/>
    <property type="match status" value="1"/>
</dbReference>
<evidence type="ECO:0000256" key="2">
    <source>
        <dbReference type="ARBA" id="ARBA00001911"/>
    </source>
</evidence>
<accession>A0A0B6AHJ5</accession>
<comment type="subunit">
    <text evidence="11">Homodimer.</text>
</comment>
<feature type="domain" description="NAD-dependent epimerase/dehydratase" evidence="12">
    <location>
        <begin position="2"/>
        <end position="251"/>
    </location>
</feature>
<dbReference type="HOGENOM" id="CLU_007383_1_10_9"/>
<gene>
    <name evidence="13" type="primary">galE</name>
    <name evidence="13" type="ORF">BG04_3328</name>
</gene>
<dbReference type="RefSeq" id="WP_034653928.1">
    <property type="nucleotide sequence ID" value="NZ_BCVB01000007.1"/>
</dbReference>
<comment type="similarity">
    <text evidence="4 11">Belongs to the NAD(P)-dependent epimerase/dehydratase family.</text>
</comment>
<evidence type="ECO:0000313" key="14">
    <source>
        <dbReference type="Proteomes" id="UP000031829"/>
    </source>
</evidence>
<comment type="catalytic activity">
    <reaction evidence="1 11">
        <text>UDP-alpha-D-glucose = UDP-alpha-D-galactose</text>
        <dbReference type="Rhea" id="RHEA:22168"/>
        <dbReference type="ChEBI" id="CHEBI:58885"/>
        <dbReference type="ChEBI" id="CHEBI:66914"/>
        <dbReference type="EC" id="5.1.3.2"/>
    </reaction>
</comment>
<dbReference type="InterPro" id="IPR036291">
    <property type="entry name" value="NAD(P)-bd_dom_sf"/>
</dbReference>
<dbReference type="AlphaFoldDB" id="A0A0B6AHJ5"/>
<evidence type="ECO:0000256" key="1">
    <source>
        <dbReference type="ARBA" id="ARBA00000083"/>
    </source>
</evidence>
<evidence type="ECO:0000259" key="12">
    <source>
        <dbReference type="Pfam" id="PF01370"/>
    </source>
</evidence>
<evidence type="ECO:0000256" key="3">
    <source>
        <dbReference type="ARBA" id="ARBA00004947"/>
    </source>
</evidence>
<reference evidence="13 14" key="1">
    <citation type="journal article" date="2015" name="Genome Announc.">
        <title>Complete genome sequences for 35 biothreat assay-relevant bacillus species.</title>
        <authorList>
            <person name="Johnson S.L."/>
            <person name="Daligault H.E."/>
            <person name="Davenport K.W."/>
            <person name="Jaissle J."/>
            <person name="Frey K.G."/>
            <person name="Ladner J.T."/>
            <person name="Broomall S.M."/>
            <person name="Bishop-Lilly K.A."/>
            <person name="Bruce D.C."/>
            <person name="Gibbons H.S."/>
            <person name="Coyne S.R."/>
            <person name="Lo C.C."/>
            <person name="Meincke L."/>
            <person name="Munk A.C."/>
            <person name="Koroleva G.I."/>
            <person name="Rosenzweig C.N."/>
            <person name="Palacios G.F."/>
            <person name="Redden C.L."/>
            <person name="Minogue T.D."/>
            <person name="Chain P.S."/>
        </authorList>
    </citation>
    <scope>NUCLEOTIDE SEQUENCE [LARGE SCALE GENOMIC DNA]</scope>
    <source>
        <strain evidence="14">ATCC 14581 / DSM 32 / JCM 2506 / NBRC 15308 / NCIMB 9376 / NCTC 10342 / NRRL B-14308 / VKM B-512</strain>
    </source>
</reference>
<keyword evidence="8" id="KW-0299">Galactose metabolism</keyword>
<proteinExistence type="inferred from homology"/>
<evidence type="ECO:0000256" key="6">
    <source>
        <dbReference type="ARBA" id="ARBA00018569"/>
    </source>
</evidence>
<name>A0A0B6AHJ5_PRIM2</name>
<dbReference type="GO" id="GO:0033499">
    <property type="term" value="P:galactose catabolic process via UDP-galactose, Leloir pathway"/>
    <property type="evidence" value="ECO:0007669"/>
    <property type="project" value="TreeGrafter"/>
</dbReference>
<evidence type="ECO:0000256" key="9">
    <source>
        <dbReference type="ARBA" id="ARBA00023235"/>
    </source>
</evidence>
<dbReference type="Gene3D" id="3.40.50.720">
    <property type="entry name" value="NAD(P)-binding Rossmann-like Domain"/>
    <property type="match status" value="1"/>
</dbReference>
<keyword evidence="9 11" id="KW-0413">Isomerase</keyword>
<dbReference type="InterPro" id="IPR001509">
    <property type="entry name" value="Epimerase_deHydtase"/>
</dbReference>
<evidence type="ECO:0000313" key="13">
    <source>
        <dbReference type="EMBL" id="AJI20497.1"/>
    </source>
</evidence>
<evidence type="ECO:0000256" key="7">
    <source>
        <dbReference type="ARBA" id="ARBA00023027"/>
    </source>
</evidence>
<organism evidence="13 14">
    <name type="scientific">Priestia megaterium (strain ATCC 14581 / DSM 32 / CCUG 1817 / JCM 2506 / NBRC 15308 / NCIMB 9376 / NCTC 10342 / NRRL B-14308 / VKM B-512 / Ford 19)</name>
    <name type="common">Bacillus megaterium</name>
    <dbReference type="NCBI Taxonomy" id="1348623"/>
    <lineage>
        <taxon>Bacteria</taxon>
        <taxon>Bacillati</taxon>
        <taxon>Bacillota</taxon>
        <taxon>Bacilli</taxon>
        <taxon>Bacillales</taxon>
        <taxon>Bacillaceae</taxon>
        <taxon>Priestia</taxon>
    </lineage>
</organism>
<dbReference type="SUPFAM" id="SSF51735">
    <property type="entry name" value="NAD(P)-binding Rossmann-fold domains"/>
    <property type="match status" value="1"/>
</dbReference>
<dbReference type="CDD" id="cd05247">
    <property type="entry name" value="UDP_G4E_1_SDR_e"/>
    <property type="match status" value="1"/>
</dbReference>
<comment type="cofactor">
    <cofactor evidence="2 11">
        <name>NAD(+)</name>
        <dbReference type="ChEBI" id="CHEBI:57540"/>
    </cofactor>
</comment>
<dbReference type="Pfam" id="PF01370">
    <property type="entry name" value="Epimerase"/>
    <property type="match status" value="1"/>
</dbReference>
<dbReference type="PANTHER" id="PTHR43725">
    <property type="entry name" value="UDP-GLUCOSE 4-EPIMERASE"/>
    <property type="match status" value="1"/>
</dbReference>
<dbReference type="UniPathway" id="UPA00214"/>
<comment type="pathway">
    <text evidence="3 11">Carbohydrate metabolism; galactose metabolism.</text>
</comment>
<sequence length="326" mass="35741">MILVIGGAGYIGSHLVKELVKTNEVVVLDNLSTGHRWAIDEKAVFVEGNLGNEKDLESVFTNHKIDAVMHFAANSLVGESVTDPLKYYQNNVAATLTLLQTMMKHHVKKFIFSSTAATYGIPSVDIITEDTATNPINPYGRSKLMIEQILADFASAYDMEYVVLRYFNAAGAYETAEIGECHDPETHLIPIILQHLLGERENISVFGSDYDTADGTCIRDYIHVTDLANAHISALQALLDGSKKTATYNLGNGLGYSVKEVIETCEKVTGKKANVVMADRRAGDPARLVASSDKIHAELGWKAQISLEKIIASAWNWHQNSAKVTN</sequence>
<evidence type="ECO:0000256" key="4">
    <source>
        <dbReference type="ARBA" id="ARBA00007637"/>
    </source>
</evidence>
<evidence type="ECO:0000256" key="8">
    <source>
        <dbReference type="ARBA" id="ARBA00023144"/>
    </source>
</evidence>
<dbReference type="GO" id="GO:0003978">
    <property type="term" value="F:UDP-glucose 4-epimerase activity"/>
    <property type="evidence" value="ECO:0007669"/>
    <property type="project" value="UniProtKB-UniRule"/>
</dbReference>
<dbReference type="NCBIfam" id="TIGR01179">
    <property type="entry name" value="galE"/>
    <property type="match status" value="1"/>
</dbReference>
<dbReference type="PANTHER" id="PTHR43725:SF53">
    <property type="entry name" value="UDP-ARABINOSE 4-EPIMERASE 1"/>
    <property type="match status" value="1"/>
</dbReference>
<evidence type="ECO:0000256" key="10">
    <source>
        <dbReference type="ARBA" id="ARBA00023277"/>
    </source>
</evidence>
<keyword evidence="7 11" id="KW-0520">NAD</keyword>
<dbReference type="GeneID" id="93641389"/>
<evidence type="ECO:0000256" key="11">
    <source>
        <dbReference type="RuleBase" id="RU366046"/>
    </source>
</evidence>
<keyword evidence="10 11" id="KW-0119">Carbohydrate metabolism</keyword>
<dbReference type="EC" id="5.1.3.2" evidence="5 11"/>
<dbReference type="Proteomes" id="UP000031829">
    <property type="component" value="Chromosome"/>
</dbReference>